<dbReference type="Proteomes" id="UP001476798">
    <property type="component" value="Unassembled WGS sequence"/>
</dbReference>
<keyword evidence="4" id="KW-1185">Reference proteome</keyword>
<dbReference type="InterPro" id="IPR004882">
    <property type="entry name" value="Luc7-rel"/>
</dbReference>
<sequence length="227" mass="23800">MLSAAQLLDELMGRDRNLAPDEKRSNVRWDNESGPGPSGKNEEKVKVLTEKIEDLVVQIEELGSEGRVEEAQGMMKLVEQLKEEREMLSSTPSVSQLTPANRPTDASQDTELQTRNGADPVTIGGLGAETGIGNVNAAGATTERGGAVVSALTENVAPAAATGGDRAAQSANHTATEEKSSSKKESDAATIKASSEPEPMQTEAASSSPLLNGQQELLQSEGDTQSN</sequence>
<protein>
    <submittedName>
        <fullName evidence="3">Uncharacterized protein</fullName>
    </submittedName>
</protein>
<organism evidence="3 4">
    <name type="scientific">Goodea atripinnis</name>
    <dbReference type="NCBI Taxonomy" id="208336"/>
    <lineage>
        <taxon>Eukaryota</taxon>
        <taxon>Metazoa</taxon>
        <taxon>Chordata</taxon>
        <taxon>Craniata</taxon>
        <taxon>Vertebrata</taxon>
        <taxon>Euteleostomi</taxon>
        <taxon>Actinopterygii</taxon>
        <taxon>Neopterygii</taxon>
        <taxon>Teleostei</taxon>
        <taxon>Neoteleostei</taxon>
        <taxon>Acanthomorphata</taxon>
        <taxon>Ovalentaria</taxon>
        <taxon>Atherinomorphae</taxon>
        <taxon>Cyprinodontiformes</taxon>
        <taxon>Goodeidae</taxon>
        <taxon>Goodea</taxon>
    </lineage>
</organism>
<feature type="compositionally biased region" description="Basic and acidic residues" evidence="2">
    <location>
        <begin position="11"/>
        <end position="31"/>
    </location>
</feature>
<feature type="region of interest" description="Disordered" evidence="2">
    <location>
        <begin position="83"/>
        <end position="133"/>
    </location>
</feature>
<comment type="similarity">
    <text evidence="1">Belongs to the Luc7 family.</text>
</comment>
<comment type="caution">
    <text evidence="3">The sequence shown here is derived from an EMBL/GenBank/DDBJ whole genome shotgun (WGS) entry which is preliminary data.</text>
</comment>
<feature type="compositionally biased region" description="Polar residues" evidence="2">
    <location>
        <begin position="88"/>
        <end position="116"/>
    </location>
</feature>
<feature type="compositionally biased region" description="Polar residues" evidence="2">
    <location>
        <begin position="203"/>
        <end position="227"/>
    </location>
</feature>
<evidence type="ECO:0000256" key="2">
    <source>
        <dbReference type="SAM" id="MobiDB-lite"/>
    </source>
</evidence>
<dbReference type="PANTHER" id="PTHR12375">
    <property type="entry name" value="RNA-BINDING PROTEIN LUC7-RELATED"/>
    <property type="match status" value="1"/>
</dbReference>
<evidence type="ECO:0000313" key="3">
    <source>
        <dbReference type="EMBL" id="MEQ2169355.1"/>
    </source>
</evidence>
<feature type="compositionally biased region" description="Basic and acidic residues" evidence="2">
    <location>
        <begin position="175"/>
        <end position="187"/>
    </location>
</feature>
<evidence type="ECO:0000256" key="1">
    <source>
        <dbReference type="ARBA" id="ARBA00005655"/>
    </source>
</evidence>
<gene>
    <name evidence="3" type="ORF">GOODEAATRI_024377</name>
</gene>
<proteinExistence type="inferred from homology"/>
<feature type="region of interest" description="Disordered" evidence="2">
    <location>
        <begin position="160"/>
        <end position="227"/>
    </location>
</feature>
<feature type="region of interest" description="Disordered" evidence="2">
    <location>
        <begin position="1"/>
        <end position="45"/>
    </location>
</feature>
<reference evidence="3 4" key="1">
    <citation type="submission" date="2021-06" db="EMBL/GenBank/DDBJ databases">
        <authorList>
            <person name="Palmer J.M."/>
        </authorList>
    </citation>
    <scope>NUCLEOTIDE SEQUENCE [LARGE SCALE GENOMIC DNA]</scope>
    <source>
        <strain evidence="3 4">GA_2019</strain>
        <tissue evidence="3">Muscle</tissue>
    </source>
</reference>
<dbReference type="Pfam" id="PF03194">
    <property type="entry name" value="LUC7"/>
    <property type="match status" value="1"/>
</dbReference>
<feature type="compositionally biased region" description="Low complexity" evidence="2">
    <location>
        <begin position="160"/>
        <end position="171"/>
    </location>
</feature>
<evidence type="ECO:0000313" key="4">
    <source>
        <dbReference type="Proteomes" id="UP001476798"/>
    </source>
</evidence>
<accession>A0ABV0ND63</accession>
<dbReference type="EMBL" id="JAHRIO010032705">
    <property type="protein sequence ID" value="MEQ2169355.1"/>
    <property type="molecule type" value="Genomic_DNA"/>
</dbReference>
<name>A0ABV0ND63_9TELE</name>